<dbReference type="InterPro" id="IPR001173">
    <property type="entry name" value="Glyco_trans_2-like"/>
</dbReference>
<accession>A0A521DFV3</accession>
<dbReference type="InterPro" id="IPR029044">
    <property type="entry name" value="Nucleotide-diphossugar_trans"/>
</dbReference>
<evidence type="ECO:0000313" key="3">
    <source>
        <dbReference type="Proteomes" id="UP000317557"/>
    </source>
</evidence>
<reference evidence="2 3" key="1">
    <citation type="submission" date="2017-05" db="EMBL/GenBank/DDBJ databases">
        <authorList>
            <person name="Varghese N."/>
            <person name="Submissions S."/>
        </authorList>
    </citation>
    <scope>NUCLEOTIDE SEQUENCE [LARGE SCALE GENOMIC DNA]</scope>
    <source>
        <strain evidence="2 3">DSM 21985</strain>
    </source>
</reference>
<dbReference type="RefSeq" id="WP_142454611.1">
    <property type="nucleotide sequence ID" value="NZ_FXTP01000008.1"/>
</dbReference>
<keyword evidence="3" id="KW-1185">Reference proteome</keyword>
<dbReference type="AlphaFoldDB" id="A0A521DFV3"/>
<sequence length="302" mass="34645">MSTNPKVSIIFVNYFSEDDIKASIASIVEQSIHSNFEILIVSNSTITQKNLSSLESKHHQIRIFEQNENTGFAKACNFGASKARGSFLFFLNPDTSFKNNVIDHLLEFQLAHPDAWIIGPKTLNPDKGTQSATIKHDFNSVSLLALAFPLLKPLIPAEKKKDHFKVKQSMSVPIVNGHALFVEKEIYKSLGGMDENFFMYYEENDLCLRTRKSGGKVYFCAKAELYHAKGSTTSRYFVPMEIVKHQSKKKFLKKHYPSGIKWNRSAHIIGYIQRLLVALLIFKKNKIQQYYALLKWYLFSYQ</sequence>
<organism evidence="2 3">
    <name type="scientific">Gracilimonas mengyeensis</name>
    <dbReference type="NCBI Taxonomy" id="1302730"/>
    <lineage>
        <taxon>Bacteria</taxon>
        <taxon>Pseudomonadati</taxon>
        <taxon>Balneolota</taxon>
        <taxon>Balneolia</taxon>
        <taxon>Balneolales</taxon>
        <taxon>Balneolaceae</taxon>
        <taxon>Gracilimonas</taxon>
    </lineage>
</organism>
<feature type="domain" description="Glycosyltransferase 2-like" evidence="1">
    <location>
        <begin position="8"/>
        <end position="131"/>
    </location>
</feature>
<dbReference type="EMBL" id="FXTP01000008">
    <property type="protein sequence ID" value="SMO70496.1"/>
    <property type="molecule type" value="Genomic_DNA"/>
</dbReference>
<dbReference type="CDD" id="cd04186">
    <property type="entry name" value="GT_2_like_c"/>
    <property type="match status" value="1"/>
</dbReference>
<dbReference type="PANTHER" id="PTHR43179">
    <property type="entry name" value="RHAMNOSYLTRANSFERASE WBBL"/>
    <property type="match status" value="1"/>
</dbReference>
<gene>
    <name evidence="2" type="ORF">SAMN06265219_108151</name>
</gene>
<name>A0A521DFV3_9BACT</name>
<evidence type="ECO:0000259" key="1">
    <source>
        <dbReference type="Pfam" id="PF00535"/>
    </source>
</evidence>
<dbReference type="SUPFAM" id="SSF53448">
    <property type="entry name" value="Nucleotide-diphospho-sugar transferases"/>
    <property type="match status" value="1"/>
</dbReference>
<evidence type="ECO:0000313" key="2">
    <source>
        <dbReference type="EMBL" id="SMO70496.1"/>
    </source>
</evidence>
<dbReference type="PANTHER" id="PTHR43179:SF7">
    <property type="entry name" value="RHAMNOSYLTRANSFERASE WBBL"/>
    <property type="match status" value="1"/>
</dbReference>
<dbReference type="Pfam" id="PF00535">
    <property type="entry name" value="Glycos_transf_2"/>
    <property type="match status" value="1"/>
</dbReference>
<proteinExistence type="predicted"/>
<dbReference type="Gene3D" id="3.90.550.10">
    <property type="entry name" value="Spore Coat Polysaccharide Biosynthesis Protein SpsA, Chain A"/>
    <property type="match status" value="1"/>
</dbReference>
<dbReference type="OrthoDB" id="9771846at2"/>
<dbReference type="Proteomes" id="UP000317557">
    <property type="component" value="Unassembled WGS sequence"/>
</dbReference>
<protein>
    <recommendedName>
        <fullName evidence="1">Glycosyltransferase 2-like domain-containing protein</fullName>
    </recommendedName>
</protein>